<dbReference type="Pfam" id="PF08448">
    <property type="entry name" value="PAS_4"/>
    <property type="match status" value="1"/>
</dbReference>
<dbReference type="SMART" id="SM00421">
    <property type="entry name" value="HTH_LUXR"/>
    <property type="match status" value="1"/>
</dbReference>
<feature type="domain" description="HTH luxR-type" evidence="1">
    <location>
        <begin position="161"/>
        <end position="218"/>
    </location>
</feature>
<dbReference type="InterPro" id="IPR000792">
    <property type="entry name" value="Tscrpt_reg_LuxR_C"/>
</dbReference>
<name>A0ABP7IW03_9ACTN</name>
<proteinExistence type="predicted"/>
<dbReference type="InterPro" id="IPR013656">
    <property type="entry name" value="PAS_4"/>
</dbReference>
<dbReference type="InterPro" id="IPR016032">
    <property type="entry name" value="Sig_transdc_resp-reg_C-effctor"/>
</dbReference>
<dbReference type="Gene3D" id="3.30.450.20">
    <property type="entry name" value="PAS domain"/>
    <property type="match status" value="1"/>
</dbReference>
<dbReference type="SUPFAM" id="SSF55785">
    <property type="entry name" value="PYP-like sensor domain (PAS domain)"/>
    <property type="match status" value="1"/>
</dbReference>
<dbReference type="InterPro" id="IPR000014">
    <property type="entry name" value="PAS"/>
</dbReference>
<evidence type="ECO:0000313" key="2">
    <source>
        <dbReference type="EMBL" id="GAA3827981.1"/>
    </source>
</evidence>
<reference evidence="3" key="1">
    <citation type="journal article" date="2019" name="Int. J. Syst. Evol. Microbiol.">
        <title>The Global Catalogue of Microorganisms (GCM) 10K type strain sequencing project: providing services to taxonomists for standard genome sequencing and annotation.</title>
        <authorList>
            <consortium name="The Broad Institute Genomics Platform"/>
            <consortium name="The Broad Institute Genome Sequencing Center for Infectious Disease"/>
            <person name="Wu L."/>
            <person name="Ma J."/>
        </authorList>
    </citation>
    <scope>NUCLEOTIDE SEQUENCE [LARGE SCALE GENOMIC DNA]</scope>
    <source>
        <strain evidence="3">JCM 17138</strain>
    </source>
</reference>
<dbReference type="EMBL" id="BAABDE010000028">
    <property type="protein sequence ID" value="GAA3827981.1"/>
    <property type="molecule type" value="Genomic_DNA"/>
</dbReference>
<comment type="caution">
    <text evidence="2">The sequence shown here is derived from an EMBL/GenBank/DDBJ whole genome shotgun (WGS) entry which is preliminary data.</text>
</comment>
<dbReference type="NCBIfam" id="TIGR00229">
    <property type="entry name" value="sensory_box"/>
    <property type="match status" value="1"/>
</dbReference>
<dbReference type="RefSeq" id="WP_275776411.1">
    <property type="nucleotide sequence ID" value="NZ_BAABDE010000028.1"/>
</dbReference>
<evidence type="ECO:0000259" key="1">
    <source>
        <dbReference type="SMART" id="SM00421"/>
    </source>
</evidence>
<sequence length="235" mass="25287">MREDRMDCGELRWDSAPDGLPATHSPVPDSAAAVFWRNRATGLFDRIPLPAAFCKADGTILRANPALAAEWGELAGSLRGRSALSLFHPESRDQLRSIAEAIRLHRRSRYPVAVHWTTESGVERRGDVSVELVDDTSTDEPNLLVIVRVTEEEPTEPAVPGDTLEDTEVRILALTANGATAAQIASAVGLTADGVNYHLKQLSHRWGVSGKAALVARAYVEGILAADAWPPTPAG</sequence>
<keyword evidence="3" id="KW-1185">Reference proteome</keyword>
<dbReference type="Pfam" id="PF00196">
    <property type="entry name" value="GerE"/>
    <property type="match status" value="1"/>
</dbReference>
<dbReference type="CDD" id="cd00130">
    <property type="entry name" value="PAS"/>
    <property type="match status" value="1"/>
</dbReference>
<dbReference type="InterPro" id="IPR036388">
    <property type="entry name" value="WH-like_DNA-bd_sf"/>
</dbReference>
<protein>
    <recommendedName>
        <fullName evidence="1">HTH luxR-type domain-containing protein</fullName>
    </recommendedName>
</protein>
<organism evidence="2 3">
    <name type="scientific">Streptomyces coacervatus</name>
    <dbReference type="NCBI Taxonomy" id="647381"/>
    <lineage>
        <taxon>Bacteria</taxon>
        <taxon>Bacillati</taxon>
        <taxon>Actinomycetota</taxon>
        <taxon>Actinomycetes</taxon>
        <taxon>Kitasatosporales</taxon>
        <taxon>Streptomycetaceae</taxon>
        <taxon>Streptomyces</taxon>
    </lineage>
</organism>
<dbReference type="InterPro" id="IPR035965">
    <property type="entry name" value="PAS-like_dom_sf"/>
</dbReference>
<dbReference type="Gene3D" id="1.10.10.10">
    <property type="entry name" value="Winged helix-like DNA-binding domain superfamily/Winged helix DNA-binding domain"/>
    <property type="match status" value="1"/>
</dbReference>
<gene>
    <name evidence="2" type="ORF">GCM10022403_071540</name>
</gene>
<dbReference type="Proteomes" id="UP001501009">
    <property type="component" value="Unassembled WGS sequence"/>
</dbReference>
<dbReference type="SUPFAM" id="SSF46894">
    <property type="entry name" value="C-terminal effector domain of the bipartite response regulators"/>
    <property type="match status" value="1"/>
</dbReference>
<evidence type="ECO:0000313" key="3">
    <source>
        <dbReference type="Proteomes" id="UP001501009"/>
    </source>
</evidence>
<accession>A0ABP7IW03</accession>